<comment type="caution">
    <text evidence="3">The sequence shown here is derived from an EMBL/GenBank/DDBJ whole genome shotgun (WGS) entry which is preliminary data.</text>
</comment>
<name>A0A9P9WSA7_9PEZI</name>
<dbReference type="InterPro" id="IPR037045">
    <property type="entry name" value="S8pro/Inhibitor_I9_sf"/>
</dbReference>
<dbReference type="AlphaFoldDB" id="A0A9P9WSA7"/>
<protein>
    <recommendedName>
        <fullName evidence="2">Inhibitor I9 domain-containing protein</fullName>
    </recommendedName>
</protein>
<reference evidence="3" key="1">
    <citation type="submission" date="2021-03" db="EMBL/GenBank/DDBJ databases">
        <title>Revisited historic fungal species revealed as producer of novel bioactive compounds through whole genome sequencing and comparative genomics.</title>
        <authorList>
            <person name="Vignolle G.A."/>
            <person name="Hochenegger N."/>
            <person name="Mach R.L."/>
            <person name="Mach-Aigner A.R."/>
            <person name="Javad Rahimi M."/>
            <person name="Salim K.A."/>
            <person name="Chan C.M."/>
            <person name="Lim L.B.L."/>
            <person name="Cai F."/>
            <person name="Druzhinina I.S."/>
            <person name="U'Ren J.M."/>
            <person name="Derntl C."/>
        </authorList>
    </citation>
    <scope>NUCLEOTIDE SEQUENCE</scope>
    <source>
        <strain evidence="3">TUCIM 5799</strain>
    </source>
</reference>
<proteinExistence type="inferred from homology"/>
<feature type="domain" description="Inhibitor I9" evidence="2">
    <location>
        <begin position="45"/>
        <end position="100"/>
    </location>
</feature>
<gene>
    <name evidence="3" type="ORF">JX265_003673</name>
</gene>
<dbReference type="PANTHER" id="PTHR28288:SF2">
    <property type="entry name" value="PROTEASE B INHIBITOR 2"/>
    <property type="match status" value="1"/>
</dbReference>
<dbReference type="Gene3D" id="3.30.70.80">
    <property type="entry name" value="Peptidase S8 propeptide/proteinase inhibitor I9"/>
    <property type="match status" value="1"/>
</dbReference>
<evidence type="ECO:0000313" key="4">
    <source>
        <dbReference type="Proteomes" id="UP000829685"/>
    </source>
</evidence>
<dbReference type="InterPro" id="IPR010259">
    <property type="entry name" value="S8pro/Inhibitor_I9"/>
</dbReference>
<dbReference type="InterPro" id="IPR052471">
    <property type="entry name" value="PBI_I9"/>
</dbReference>
<evidence type="ECO:0000313" key="3">
    <source>
        <dbReference type="EMBL" id="KAI1877665.1"/>
    </source>
</evidence>
<dbReference type="GO" id="GO:0004866">
    <property type="term" value="F:endopeptidase inhibitor activity"/>
    <property type="evidence" value="ECO:0007669"/>
    <property type="project" value="UniProtKB-ARBA"/>
</dbReference>
<dbReference type="GO" id="GO:0042144">
    <property type="term" value="P:vacuole fusion, non-autophagic"/>
    <property type="evidence" value="ECO:0007669"/>
    <property type="project" value="TreeGrafter"/>
</dbReference>
<dbReference type="Pfam" id="PF05922">
    <property type="entry name" value="Inhibitor_I9"/>
    <property type="match status" value="1"/>
</dbReference>
<sequence>MPSYIVRTQSAQSRGLHLLLSAPRLTPLLLPPQQVTCKDGATEDQVAAAKKHAQDQGGKITHEYNLIKGFAVEFPKDSVSTLESHEHVKAVEADKEMKTQ</sequence>
<dbReference type="Proteomes" id="UP000829685">
    <property type="component" value="Unassembled WGS sequence"/>
</dbReference>
<evidence type="ECO:0000256" key="1">
    <source>
        <dbReference type="ARBA" id="ARBA00038069"/>
    </source>
</evidence>
<evidence type="ECO:0000259" key="2">
    <source>
        <dbReference type="Pfam" id="PF05922"/>
    </source>
</evidence>
<dbReference type="SUPFAM" id="SSF54897">
    <property type="entry name" value="Protease propeptides/inhibitors"/>
    <property type="match status" value="1"/>
</dbReference>
<comment type="similarity">
    <text evidence="1">Belongs to the protease inhibitor I9 family.</text>
</comment>
<dbReference type="FunFam" id="3.30.70.80:FF:000005">
    <property type="entry name" value="Proteinase inhibitor I2B"/>
    <property type="match status" value="1"/>
</dbReference>
<keyword evidence="4" id="KW-1185">Reference proteome</keyword>
<dbReference type="PANTHER" id="PTHR28288">
    <property type="entry name" value="PROTEASE B INHIBITOR 2"/>
    <property type="match status" value="1"/>
</dbReference>
<accession>A0A9P9WSA7</accession>
<dbReference type="EMBL" id="JAFIMR010000006">
    <property type="protein sequence ID" value="KAI1877665.1"/>
    <property type="molecule type" value="Genomic_DNA"/>
</dbReference>
<organism evidence="3 4">
    <name type="scientific">Neoarthrinium moseri</name>
    <dbReference type="NCBI Taxonomy" id="1658444"/>
    <lineage>
        <taxon>Eukaryota</taxon>
        <taxon>Fungi</taxon>
        <taxon>Dikarya</taxon>
        <taxon>Ascomycota</taxon>
        <taxon>Pezizomycotina</taxon>
        <taxon>Sordariomycetes</taxon>
        <taxon>Xylariomycetidae</taxon>
        <taxon>Amphisphaeriales</taxon>
        <taxon>Apiosporaceae</taxon>
        <taxon>Neoarthrinium</taxon>
    </lineage>
</organism>